<dbReference type="EMBL" id="BK032642">
    <property type="protein sequence ID" value="DAF52779.1"/>
    <property type="molecule type" value="Genomic_DNA"/>
</dbReference>
<protein>
    <submittedName>
        <fullName evidence="1">Uncharacterized protein</fullName>
    </submittedName>
</protein>
<organism evidence="1">
    <name type="scientific">Siphoviridae sp. ctqSm5</name>
    <dbReference type="NCBI Taxonomy" id="2827949"/>
    <lineage>
        <taxon>Viruses</taxon>
        <taxon>Duplodnaviria</taxon>
        <taxon>Heunggongvirae</taxon>
        <taxon>Uroviricota</taxon>
        <taxon>Caudoviricetes</taxon>
    </lineage>
</organism>
<proteinExistence type="predicted"/>
<reference evidence="1" key="1">
    <citation type="journal article" date="2021" name="Proc. Natl. Acad. Sci. U.S.A.">
        <title>A Catalog of Tens of Thousands of Viruses from Human Metagenomes Reveals Hidden Associations with Chronic Diseases.</title>
        <authorList>
            <person name="Tisza M.J."/>
            <person name="Buck C.B."/>
        </authorList>
    </citation>
    <scope>NUCLEOTIDE SEQUENCE</scope>
    <source>
        <strain evidence="1">CtqSm5</strain>
    </source>
</reference>
<evidence type="ECO:0000313" key="1">
    <source>
        <dbReference type="EMBL" id="DAF52779.1"/>
    </source>
</evidence>
<name>A0A8S5SPP7_9CAUD</name>
<sequence length="203" mass="23372">MATLKHTNRLRRVPLLTRAICEALDTQEIRRLCRYLSLSPYDDVALDYSNEFVEQPELFDSLLIDAVRDKKISKGAEKQVIIPQRFTDSILTDKRMTIFVYCSDVVSVYNTINLDYYFKVQICYPLPVEPLADFKSRPWEIASWLEDNIDGMSPSCEYIKELGNITFTMTNDIINGKLANNSEIGVLTVPIRVRVVGTKDMKF</sequence>
<accession>A0A8S5SPP7</accession>